<feature type="region of interest" description="Disordered" evidence="1">
    <location>
        <begin position="1"/>
        <end position="80"/>
    </location>
</feature>
<keyword evidence="3" id="KW-1185">Reference proteome</keyword>
<feature type="compositionally biased region" description="Polar residues" evidence="1">
    <location>
        <begin position="1"/>
        <end position="27"/>
    </location>
</feature>
<protein>
    <submittedName>
        <fullName evidence="2">Uncharacterized protein</fullName>
    </submittedName>
</protein>
<comment type="caution">
    <text evidence="2">The sequence shown here is derived from an EMBL/GenBank/DDBJ whole genome shotgun (WGS) entry which is preliminary data.</text>
</comment>
<reference evidence="2 3" key="1">
    <citation type="journal article" date="2021" name="ISME Commun">
        <title>Automated analysis of genomic sequences facilitates high-throughput and comprehensive description of bacteria.</title>
        <authorList>
            <person name="Hitch T.C.A."/>
        </authorList>
    </citation>
    <scope>NUCLEOTIDE SEQUENCE [LARGE SCALE GENOMIC DNA]</scope>
    <source>
        <strain evidence="3">f_CCE</strain>
    </source>
</reference>
<gene>
    <name evidence="2" type="ORF">OCV69_15800</name>
</gene>
<feature type="compositionally biased region" description="Polar residues" evidence="1">
    <location>
        <begin position="64"/>
        <end position="80"/>
    </location>
</feature>
<dbReference type="RefSeq" id="WP_158360247.1">
    <property type="nucleotide sequence ID" value="NZ_JAOQJF010000053.1"/>
</dbReference>
<evidence type="ECO:0000256" key="1">
    <source>
        <dbReference type="SAM" id="MobiDB-lite"/>
    </source>
</evidence>
<name>A0ABT2V3A9_9FIRM</name>
<accession>A0ABT2V3A9</accession>
<dbReference type="Proteomes" id="UP001652395">
    <property type="component" value="Unassembled WGS sequence"/>
</dbReference>
<evidence type="ECO:0000313" key="2">
    <source>
        <dbReference type="EMBL" id="MCU6801368.1"/>
    </source>
</evidence>
<organism evidence="2 3">
    <name type="scientific">Alitiscatomonas aceti</name>
    <dbReference type="NCBI Taxonomy" id="2981724"/>
    <lineage>
        <taxon>Bacteria</taxon>
        <taxon>Bacillati</taxon>
        <taxon>Bacillota</taxon>
        <taxon>Clostridia</taxon>
        <taxon>Lachnospirales</taxon>
        <taxon>Lachnospiraceae</taxon>
        <taxon>Alitiscatomonas</taxon>
    </lineage>
</organism>
<dbReference type="EMBL" id="JAOQJF010000053">
    <property type="protein sequence ID" value="MCU6801368.1"/>
    <property type="molecule type" value="Genomic_DNA"/>
</dbReference>
<sequence>MNKKTSSPKMSSNASAILSSNGSSKIQKSLAASVLSQSNPGKVTGKDMETKASKVLNSDKYSDTTKSLAASVLSQSDKKR</sequence>
<proteinExistence type="predicted"/>
<evidence type="ECO:0000313" key="3">
    <source>
        <dbReference type="Proteomes" id="UP001652395"/>
    </source>
</evidence>